<evidence type="ECO:0000259" key="4">
    <source>
        <dbReference type="PROSITE" id="PS50102"/>
    </source>
</evidence>
<dbReference type="Pfam" id="PF00076">
    <property type="entry name" value="RRM_1"/>
    <property type="match status" value="2"/>
</dbReference>
<dbReference type="PANTHER" id="PTHR48025">
    <property type="entry name" value="OS02G0815200 PROTEIN"/>
    <property type="match status" value="1"/>
</dbReference>
<comment type="caution">
    <text evidence="5">The sequence shown here is derived from an EMBL/GenBank/DDBJ whole genome shotgun (WGS) entry which is preliminary data.</text>
</comment>
<protein>
    <recommendedName>
        <fullName evidence="4">RRM domain-containing protein</fullName>
    </recommendedName>
</protein>
<proteinExistence type="predicted"/>
<feature type="domain" description="RRM" evidence="4">
    <location>
        <begin position="92"/>
        <end position="171"/>
    </location>
</feature>
<sequence>MDPRGPRTHSYQFQDTSGVLEVISHKIEEHEEGVRTSLKLLLRQVHFFIEALGSSLGISEAEAAEARAELIAELEKKRCLFKEAEQNMSWDLRLFVDNLPVNVDISKFVALLLTAGGEVRMVRVFCGKITGRNSGFGFVTMSSAEEAQAAAQRLNGSLIGGKAIRVTYGPPVPAELPKENFQSRGRRGGGGGSDSSKRLYVGNLPFCVDDQALWTLFSKQGKVLEARVKYCKGTNTSRGFGFVTYGSTKEVNNALSSLNGFELAGRKIRVSVAEERPGSF</sequence>
<dbReference type="EMBL" id="JAJJMA010147962">
    <property type="protein sequence ID" value="MCL7034647.1"/>
    <property type="molecule type" value="Genomic_DNA"/>
</dbReference>
<evidence type="ECO:0000256" key="2">
    <source>
        <dbReference type="PROSITE-ProRule" id="PRU00176"/>
    </source>
</evidence>
<feature type="region of interest" description="Disordered" evidence="3">
    <location>
        <begin position="174"/>
        <end position="196"/>
    </location>
</feature>
<organism evidence="5 6">
    <name type="scientific">Papaver nudicaule</name>
    <name type="common">Iceland poppy</name>
    <dbReference type="NCBI Taxonomy" id="74823"/>
    <lineage>
        <taxon>Eukaryota</taxon>
        <taxon>Viridiplantae</taxon>
        <taxon>Streptophyta</taxon>
        <taxon>Embryophyta</taxon>
        <taxon>Tracheophyta</taxon>
        <taxon>Spermatophyta</taxon>
        <taxon>Magnoliopsida</taxon>
        <taxon>Ranunculales</taxon>
        <taxon>Papaveraceae</taxon>
        <taxon>Papaveroideae</taxon>
        <taxon>Papaver</taxon>
    </lineage>
</organism>
<dbReference type="GO" id="GO:0009535">
    <property type="term" value="C:chloroplast thylakoid membrane"/>
    <property type="evidence" value="ECO:0007669"/>
    <property type="project" value="TreeGrafter"/>
</dbReference>
<dbReference type="SMART" id="SM00360">
    <property type="entry name" value="RRM"/>
    <property type="match status" value="2"/>
</dbReference>
<dbReference type="Proteomes" id="UP001177140">
    <property type="component" value="Unassembled WGS sequence"/>
</dbReference>
<keyword evidence="6" id="KW-1185">Reference proteome</keyword>
<evidence type="ECO:0000313" key="6">
    <source>
        <dbReference type="Proteomes" id="UP001177140"/>
    </source>
</evidence>
<dbReference type="SUPFAM" id="SSF54928">
    <property type="entry name" value="RNA-binding domain, RBD"/>
    <property type="match status" value="2"/>
</dbReference>
<evidence type="ECO:0000313" key="5">
    <source>
        <dbReference type="EMBL" id="MCL7034647.1"/>
    </source>
</evidence>
<dbReference type="PANTHER" id="PTHR48025:SF1">
    <property type="entry name" value="RRM DOMAIN-CONTAINING PROTEIN"/>
    <property type="match status" value="1"/>
</dbReference>
<feature type="domain" description="RRM" evidence="4">
    <location>
        <begin position="197"/>
        <end position="275"/>
    </location>
</feature>
<dbReference type="AlphaFoldDB" id="A0AA41SDU8"/>
<dbReference type="InterPro" id="IPR035979">
    <property type="entry name" value="RBD_domain_sf"/>
</dbReference>
<dbReference type="Gene3D" id="3.30.70.330">
    <property type="match status" value="2"/>
</dbReference>
<evidence type="ECO:0000256" key="1">
    <source>
        <dbReference type="ARBA" id="ARBA00022884"/>
    </source>
</evidence>
<accession>A0AA41SDU8</accession>
<dbReference type="InterPro" id="IPR012677">
    <property type="entry name" value="Nucleotide-bd_a/b_plait_sf"/>
</dbReference>
<dbReference type="GO" id="GO:1901259">
    <property type="term" value="P:chloroplast rRNA processing"/>
    <property type="evidence" value="ECO:0007669"/>
    <property type="project" value="TreeGrafter"/>
</dbReference>
<reference evidence="5" key="1">
    <citation type="submission" date="2022-03" db="EMBL/GenBank/DDBJ databases">
        <title>A functionally conserved STORR gene fusion in Papaver species that diverged 16.8 million years ago.</title>
        <authorList>
            <person name="Catania T."/>
        </authorList>
    </citation>
    <scope>NUCLEOTIDE SEQUENCE</scope>
    <source>
        <strain evidence="5">S-191538</strain>
    </source>
</reference>
<dbReference type="InterPro" id="IPR000504">
    <property type="entry name" value="RRM_dom"/>
</dbReference>
<dbReference type="GO" id="GO:0003729">
    <property type="term" value="F:mRNA binding"/>
    <property type="evidence" value="ECO:0007669"/>
    <property type="project" value="TreeGrafter"/>
</dbReference>
<dbReference type="InterPro" id="IPR050502">
    <property type="entry name" value="Euk_RNA-bind_prot"/>
</dbReference>
<evidence type="ECO:0000256" key="3">
    <source>
        <dbReference type="SAM" id="MobiDB-lite"/>
    </source>
</evidence>
<gene>
    <name evidence="5" type="ORF">MKW94_025520</name>
</gene>
<keyword evidence="1 2" id="KW-0694">RNA-binding</keyword>
<name>A0AA41SDU8_PAPNU</name>
<dbReference type="PROSITE" id="PS50102">
    <property type="entry name" value="RRM"/>
    <property type="match status" value="2"/>
</dbReference>